<keyword evidence="7" id="KW-0732">Signal</keyword>
<name>A0A444V3V7_ACIRT</name>
<evidence type="ECO:0000256" key="8">
    <source>
        <dbReference type="ARBA" id="ARBA00022737"/>
    </source>
</evidence>
<dbReference type="GO" id="GO:0008203">
    <property type="term" value="P:cholesterol metabolic process"/>
    <property type="evidence" value="ECO:0007669"/>
    <property type="project" value="TreeGrafter"/>
</dbReference>
<evidence type="ECO:0000313" key="14">
    <source>
        <dbReference type="Proteomes" id="UP000289886"/>
    </source>
</evidence>
<evidence type="ECO:0000256" key="5">
    <source>
        <dbReference type="ARBA" id="ARBA00022513"/>
    </source>
</evidence>
<evidence type="ECO:0000256" key="4">
    <source>
        <dbReference type="ARBA" id="ARBA00022448"/>
    </source>
</evidence>
<dbReference type="Pfam" id="PF01442">
    <property type="entry name" value="Apolipoprotein"/>
    <property type="match status" value="1"/>
</dbReference>
<evidence type="ECO:0000313" key="13">
    <source>
        <dbReference type="EMBL" id="RXM95101.1"/>
    </source>
</evidence>
<dbReference type="GO" id="GO:0033700">
    <property type="term" value="P:phospholipid efflux"/>
    <property type="evidence" value="ECO:0007669"/>
    <property type="project" value="TreeGrafter"/>
</dbReference>
<keyword evidence="6" id="KW-0964">Secreted</keyword>
<keyword evidence="14" id="KW-1185">Reference proteome</keyword>
<dbReference type="Gene3D" id="1.20.120.20">
    <property type="entry name" value="Apolipoprotein"/>
    <property type="match status" value="1"/>
</dbReference>
<comment type="similarity">
    <text evidence="2">Belongs to the apolipoprotein A1/A4/E family.</text>
</comment>
<dbReference type="Gene3D" id="1.20.5.1230">
    <property type="entry name" value="Apolipoprotein A-I"/>
    <property type="match status" value="1"/>
</dbReference>
<dbReference type="SUPFAM" id="SSF58113">
    <property type="entry name" value="Apolipoprotein A-I"/>
    <property type="match status" value="1"/>
</dbReference>
<dbReference type="SUPFAM" id="SSF47162">
    <property type="entry name" value="Apolipoprotein"/>
    <property type="match status" value="1"/>
</dbReference>
<gene>
    <name evidence="13" type="ORF">EOD39_17264</name>
</gene>
<comment type="caution">
    <text evidence="13">The sequence shown here is derived from an EMBL/GenBank/DDBJ whole genome shotgun (WGS) entry which is preliminary data.</text>
</comment>
<dbReference type="GO" id="GO:0033344">
    <property type="term" value="P:cholesterol efflux"/>
    <property type="evidence" value="ECO:0007669"/>
    <property type="project" value="TreeGrafter"/>
</dbReference>
<comment type="subcellular location">
    <subcellularLocation>
        <location evidence="1">Secreted</location>
    </subcellularLocation>
</comment>
<sequence length="333" mass="37601">MYVEVVMIACSFAAAAGYPAPLHTGQGDRSALWDHFSQLTNQVTDKVDNTQQAEISKQVKGLWKDSLENVNLYTDSLTPFTLELRSKLSLETDKLRVQIMKELEDLREKMSPHADEVHQKISRNVAQLQQRLALPASKLSSMVQQITGQLCRQLRGLEIKPLGDQTPDHEEDVLHRIRQTVQDSKLKLAPYLAEFQAEALRAVGELQESFSPYARVVQDELQQHAEEASRRLTENVEQLRAHVDENTGRLCQLSESEGLQGQIEQRVSEFCQGASSYADSFTQGIAQDFRDLSQSRAPVSLTLQDHGRPLEEDFSAKLRSLLEDIRHNLNSPV</sequence>
<dbReference type="AlphaFoldDB" id="A0A444V3V7"/>
<evidence type="ECO:0000256" key="1">
    <source>
        <dbReference type="ARBA" id="ARBA00004613"/>
    </source>
</evidence>
<dbReference type="GO" id="GO:0055090">
    <property type="term" value="P:acylglycerol homeostasis"/>
    <property type="evidence" value="ECO:0007669"/>
    <property type="project" value="TreeGrafter"/>
</dbReference>
<keyword evidence="4" id="KW-0813">Transport</keyword>
<dbReference type="PANTHER" id="PTHR18976:SF1">
    <property type="entry name" value="APOLIPOPROTEIN A-IV"/>
    <property type="match status" value="1"/>
</dbReference>
<evidence type="ECO:0000256" key="2">
    <source>
        <dbReference type="ARBA" id="ARBA00008788"/>
    </source>
</evidence>
<dbReference type="PANTHER" id="PTHR18976">
    <property type="entry name" value="APOLIPOPROTEIN"/>
    <property type="match status" value="1"/>
</dbReference>
<organism evidence="13 14">
    <name type="scientific">Acipenser ruthenus</name>
    <name type="common">Sterlet sturgeon</name>
    <dbReference type="NCBI Taxonomy" id="7906"/>
    <lineage>
        <taxon>Eukaryota</taxon>
        <taxon>Metazoa</taxon>
        <taxon>Chordata</taxon>
        <taxon>Craniata</taxon>
        <taxon>Vertebrata</taxon>
        <taxon>Euteleostomi</taxon>
        <taxon>Actinopterygii</taxon>
        <taxon>Chondrostei</taxon>
        <taxon>Acipenseriformes</taxon>
        <taxon>Acipenseridae</taxon>
        <taxon>Acipenser</taxon>
    </lineage>
</organism>
<evidence type="ECO:0000256" key="10">
    <source>
        <dbReference type="ARBA" id="ARBA00037735"/>
    </source>
</evidence>
<keyword evidence="5" id="KW-0162">Chylomicron</keyword>
<evidence type="ECO:0000256" key="11">
    <source>
        <dbReference type="ARBA" id="ARBA00041197"/>
    </source>
</evidence>
<dbReference type="GO" id="GO:0042157">
    <property type="term" value="P:lipoprotein metabolic process"/>
    <property type="evidence" value="ECO:0007669"/>
    <property type="project" value="InterPro"/>
</dbReference>
<dbReference type="InterPro" id="IPR000074">
    <property type="entry name" value="ApoA_E"/>
</dbReference>
<dbReference type="EMBL" id="SCEB01002674">
    <property type="protein sequence ID" value="RXM95101.1"/>
    <property type="molecule type" value="Genomic_DNA"/>
</dbReference>
<evidence type="ECO:0000256" key="3">
    <source>
        <dbReference type="ARBA" id="ARBA00011738"/>
    </source>
</evidence>
<dbReference type="GO" id="GO:0060228">
    <property type="term" value="F:phosphatidylcholine-sterol O-acyltransferase activator activity"/>
    <property type="evidence" value="ECO:0007669"/>
    <property type="project" value="TreeGrafter"/>
</dbReference>
<evidence type="ECO:0000256" key="7">
    <source>
        <dbReference type="ARBA" id="ARBA00022729"/>
    </source>
</evidence>
<comment type="subunit">
    <text evidence="3">Homodimer.</text>
</comment>
<keyword evidence="13" id="KW-0449">Lipoprotein</keyword>
<dbReference type="InterPro" id="IPR050163">
    <property type="entry name" value="Apolipoprotein_A1/A4/E"/>
</dbReference>
<protein>
    <recommendedName>
        <fullName evidence="11">Apolipoprotein A-IV</fullName>
    </recommendedName>
    <alternativeName>
        <fullName evidence="12">Apolipoprotein A4</fullName>
    </alternativeName>
</protein>
<evidence type="ECO:0000256" key="6">
    <source>
        <dbReference type="ARBA" id="ARBA00022525"/>
    </source>
</evidence>
<dbReference type="GO" id="GO:0034362">
    <property type="term" value="C:low-density lipoprotein particle"/>
    <property type="evidence" value="ECO:0007669"/>
    <property type="project" value="TreeGrafter"/>
</dbReference>
<dbReference type="GO" id="GO:0120020">
    <property type="term" value="F:cholesterol transfer activity"/>
    <property type="evidence" value="ECO:0007669"/>
    <property type="project" value="TreeGrafter"/>
</dbReference>
<dbReference type="Proteomes" id="UP000289886">
    <property type="component" value="Unassembled WGS sequence"/>
</dbReference>
<evidence type="ECO:0000256" key="9">
    <source>
        <dbReference type="ARBA" id="ARBA00023055"/>
    </source>
</evidence>
<accession>A0A444V3V7</accession>
<dbReference type="GO" id="GO:0034364">
    <property type="term" value="C:high-density lipoprotein particle"/>
    <property type="evidence" value="ECO:0007669"/>
    <property type="project" value="TreeGrafter"/>
</dbReference>
<proteinExistence type="inferred from homology"/>
<dbReference type="GO" id="GO:1903561">
    <property type="term" value="C:extracellular vesicle"/>
    <property type="evidence" value="ECO:0007669"/>
    <property type="project" value="TreeGrafter"/>
</dbReference>
<reference evidence="13 14" key="1">
    <citation type="submission" date="2019-01" db="EMBL/GenBank/DDBJ databases">
        <title>Draft Genome and Complete Hox-Cluster Characterization of the Sterlet Sturgeon (Acipenser ruthenus).</title>
        <authorList>
            <person name="Wei Q."/>
        </authorList>
    </citation>
    <scope>NUCLEOTIDE SEQUENCE [LARGE SCALE GENOMIC DNA]</scope>
    <source>
        <strain evidence="13">WHYD16114868_AA</strain>
        <tissue evidence="13">Blood</tissue>
    </source>
</reference>
<evidence type="ECO:0000256" key="12">
    <source>
        <dbReference type="ARBA" id="ARBA00042591"/>
    </source>
</evidence>
<comment type="function">
    <text evidence="10">May have a role in chylomicrons and VLDL secretion and catabolism. Required for efficient activation of lipoprotein lipase by ApoC-II; potent activator of LCAT. Apoa-IV is a major component of HDL and chylomicrons.</text>
</comment>
<dbReference type="GO" id="GO:0005543">
    <property type="term" value="F:phospholipid binding"/>
    <property type="evidence" value="ECO:0007669"/>
    <property type="project" value="TreeGrafter"/>
</dbReference>
<keyword evidence="9" id="KW-0445">Lipid transport</keyword>
<dbReference type="GO" id="GO:0042627">
    <property type="term" value="C:chylomicron"/>
    <property type="evidence" value="ECO:0007669"/>
    <property type="project" value="UniProtKB-KW"/>
</dbReference>
<dbReference type="GO" id="GO:0034361">
    <property type="term" value="C:very-low-density lipoprotein particle"/>
    <property type="evidence" value="ECO:0007669"/>
    <property type="project" value="TreeGrafter"/>
</dbReference>
<keyword evidence="8" id="KW-0677">Repeat</keyword>